<dbReference type="Proteomes" id="UP000091857">
    <property type="component" value="Chromosome 10"/>
</dbReference>
<name>A0ACB7H171_MANES</name>
<evidence type="ECO:0000313" key="1">
    <source>
        <dbReference type="EMBL" id="KAG8645960.1"/>
    </source>
</evidence>
<protein>
    <submittedName>
        <fullName evidence="1">Uncharacterized protein</fullName>
    </submittedName>
</protein>
<organism evidence="1 2">
    <name type="scientific">Manihot esculenta</name>
    <name type="common">Cassava</name>
    <name type="synonym">Jatropha manihot</name>
    <dbReference type="NCBI Taxonomy" id="3983"/>
    <lineage>
        <taxon>Eukaryota</taxon>
        <taxon>Viridiplantae</taxon>
        <taxon>Streptophyta</taxon>
        <taxon>Embryophyta</taxon>
        <taxon>Tracheophyta</taxon>
        <taxon>Spermatophyta</taxon>
        <taxon>Magnoliopsida</taxon>
        <taxon>eudicotyledons</taxon>
        <taxon>Gunneridae</taxon>
        <taxon>Pentapetalae</taxon>
        <taxon>rosids</taxon>
        <taxon>fabids</taxon>
        <taxon>Malpighiales</taxon>
        <taxon>Euphorbiaceae</taxon>
        <taxon>Crotonoideae</taxon>
        <taxon>Manihoteae</taxon>
        <taxon>Manihot</taxon>
    </lineage>
</organism>
<sequence length="65" mass="7798">MSLNWFYEIILLEFFCFFSLQKDPTKRWSAYDLLKHPFMIKYDDLQAEALKSYFTNTGSPETTSE</sequence>
<reference evidence="2" key="1">
    <citation type="journal article" date="2016" name="Nat. Biotechnol.">
        <title>Sequencing wild and cultivated cassava and related species reveals extensive interspecific hybridization and genetic diversity.</title>
        <authorList>
            <person name="Bredeson J.V."/>
            <person name="Lyons J.B."/>
            <person name="Prochnik S.E."/>
            <person name="Wu G.A."/>
            <person name="Ha C.M."/>
            <person name="Edsinger-Gonzales E."/>
            <person name="Grimwood J."/>
            <person name="Schmutz J."/>
            <person name="Rabbi I.Y."/>
            <person name="Egesi C."/>
            <person name="Nauluvula P."/>
            <person name="Lebot V."/>
            <person name="Ndunguru J."/>
            <person name="Mkamilo G."/>
            <person name="Bart R.S."/>
            <person name="Setter T.L."/>
            <person name="Gleadow R.M."/>
            <person name="Kulakow P."/>
            <person name="Ferguson M.E."/>
            <person name="Rounsley S."/>
            <person name="Rokhsar D.S."/>
        </authorList>
    </citation>
    <scope>NUCLEOTIDE SEQUENCE [LARGE SCALE GENOMIC DNA]</scope>
    <source>
        <strain evidence="2">cv. AM560-2</strain>
    </source>
</reference>
<comment type="caution">
    <text evidence="1">The sequence shown here is derived from an EMBL/GenBank/DDBJ whole genome shotgun (WGS) entry which is preliminary data.</text>
</comment>
<dbReference type="EMBL" id="CM004396">
    <property type="protein sequence ID" value="KAG8645960.1"/>
    <property type="molecule type" value="Genomic_DNA"/>
</dbReference>
<proteinExistence type="predicted"/>
<accession>A0ACB7H171</accession>
<gene>
    <name evidence="1" type="ORF">MANES_10G112223v8</name>
</gene>
<evidence type="ECO:0000313" key="2">
    <source>
        <dbReference type="Proteomes" id="UP000091857"/>
    </source>
</evidence>
<keyword evidence="2" id="KW-1185">Reference proteome</keyword>